<accession>A0A0P7WJ64</accession>
<feature type="compositionally biased region" description="Polar residues" evidence="1">
    <location>
        <begin position="67"/>
        <end position="80"/>
    </location>
</feature>
<feature type="region of interest" description="Disordered" evidence="1">
    <location>
        <begin position="223"/>
        <end position="381"/>
    </location>
</feature>
<organism evidence="2 3">
    <name type="scientific">Scleropages formosus</name>
    <name type="common">Asian bonytongue</name>
    <name type="synonym">Osteoglossum formosum</name>
    <dbReference type="NCBI Taxonomy" id="113540"/>
    <lineage>
        <taxon>Eukaryota</taxon>
        <taxon>Metazoa</taxon>
        <taxon>Chordata</taxon>
        <taxon>Craniata</taxon>
        <taxon>Vertebrata</taxon>
        <taxon>Euteleostomi</taxon>
        <taxon>Actinopterygii</taxon>
        <taxon>Neopterygii</taxon>
        <taxon>Teleostei</taxon>
        <taxon>Osteoglossocephala</taxon>
        <taxon>Osteoglossomorpha</taxon>
        <taxon>Osteoglossiformes</taxon>
        <taxon>Osteoglossidae</taxon>
        <taxon>Scleropages</taxon>
    </lineage>
</organism>
<feature type="compositionally biased region" description="Polar residues" evidence="1">
    <location>
        <begin position="407"/>
        <end position="423"/>
    </location>
</feature>
<evidence type="ECO:0000256" key="1">
    <source>
        <dbReference type="SAM" id="MobiDB-lite"/>
    </source>
</evidence>
<feature type="compositionally biased region" description="Basic and acidic residues" evidence="1">
    <location>
        <begin position="88"/>
        <end position="103"/>
    </location>
</feature>
<sequence length="682" mass="74914">MGLEEEDDNGEDEAEEEQELMVPRVKVAEDDKIEKQAGESPDTVEDEVDNNMAEGDLEMAEKENEDSSNVLEPGDNTSATRNRNKRKAEKEAKEVSSKEPKLERKNRKRIKKSVDDEVLAIFGDSDDDVTDSQSAAEQAVSSTKGVAEENGKETVPKSAQSRGRLRKSLPNIGKKGAKRTSKSPEKSKDDGFTENVDCNDDHIMVEAEASDLEGRKAKKIRRVLSSDEECTAEDLEEQHDTSTVQEEMLDKPTRSGRIPKLSKSLKQAEEDDKAVSPPTSPPAQKETSSTEHSKRRTGKSKPNLPATNRKGCMSNSKLVSLQPSSPEVSKDDCNNEQEEGLCPTNPEEQTLFPLSEPAGLSSPVPLPEEVQETMEESLCSPEAPECVVSAIPDMVASEPIKEVNPTEEFTTSGELDQEPSETGSSARDVLRLKALIYLQQAIFILKDTMWIPVNEEENNAENDQPITPKLSEKRDEQSLKLDKTLREAGLLEGVADMATSVQSVLPKKGLALGSQHNLRQTVEGMPVTTGYTESEPTFVLTLFSVNDEPFPPPLESTDPQPELLVTESEPQSSKALLDSTVEAWPEGSEVSNLFISDPFVPLCEDQERVTKQDQMSEWCTPSDQKHSTVDPEDLSEKKPAVLGVAEPHASQALSVAESHASVVTDTEEHTYRKTQPPLSPKG</sequence>
<feature type="region of interest" description="Disordered" evidence="1">
    <location>
        <begin position="456"/>
        <end position="475"/>
    </location>
</feature>
<dbReference type="Proteomes" id="UP000034805">
    <property type="component" value="Unassembled WGS sequence"/>
</dbReference>
<proteinExistence type="predicted"/>
<feature type="compositionally biased region" description="Acidic residues" evidence="1">
    <location>
        <begin position="42"/>
        <end position="66"/>
    </location>
</feature>
<protein>
    <submittedName>
        <fullName evidence="2">Uncharacterized protein</fullName>
    </submittedName>
</protein>
<dbReference type="EMBL" id="JARO02007630">
    <property type="protein sequence ID" value="KPP63733.1"/>
    <property type="molecule type" value="Genomic_DNA"/>
</dbReference>
<feature type="region of interest" description="Disordered" evidence="1">
    <location>
        <begin position="613"/>
        <end position="682"/>
    </location>
</feature>
<feature type="compositionally biased region" description="Polar residues" evidence="1">
    <location>
        <begin position="131"/>
        <end position="144"/>
    </location>
</feature>
<feature type="compositionally biased region" description="Basic and acidic residues" evidence="1">
    <location>
        <begin position="182"/>
        <end position="191"/>
    </location>
</feature>
<feature type="non-terminal residue" evidence="2">
    <location>
        <position position="682"/>
    </location>
</feature>
<evidence type="ECO:0000313" key="2">
    <source>
        <dbReference type="EMBL" id="KPP63733.1"/>
    </source>
</evidence>
<gene>
    <name evidence="2" type="ORF">Z043_117980</name>
</gene>
<reference evidence="2 3" key="1">
    <citation type="submission" date="2015-08" db="EMBL/GenBank/DDBJ databases">
        <title>The genome of the Asian arowana (Scleropages formosus).</title>
        <authorList>
            <person name="Tan M.H."/>
            <person name="Gan H.M."/>
            <person name="Croft L.J."/>
            <person name="Austin C.M."/>
        </authorList>
    </citation>
    <scope>NUCLEOTIDE SEQUENCE [LARGE SCALE GENOMIC DNA]</scope>
    <source>
        <strain evidence="2">Aro1</strain>
    </source>
</reference>
<dbReference type="STRING" id="113540.ENSSFOP00015023868"/>
<evidence type="ECO:0000313" key="3">
    <source>
        <dbReference type="Proteomes" id="UP000034805"/>
    </source>
</evidence>
<feature type="compositionally biased region" description="Polar residues" evidence="1">
    <location>
        <begin position="613"/>
        <end position="622"/>
    </location>
</feature>
<name>A0A0P7WJ64_SCLFO</name>
<feature type="compositionally biased region" description="Basic and acidic residues" evidence="1">
    <location>
        <begin position="26"/>
        <end position="37"/>
    </location>
</feature>
<feature type="compositionally biased region" description="Acidic residues" evidence="1">
    <location>
        <begin position="1"/>
        <end position="19"/>
    </location>
</feature>
<feature type="compositionally biased region" description="Basic and acidic residues" evidence="1">
    <location>
        <begin position="623"/>
        <end position="639"/>
    </location>
</feature>
<feature type="region of interest" description="Disordered" evidence="1">
    <location>
        <begin position="397"/>
        <end position="423"/>
    </location>
</feature>
<feature type="compositionally biased region" description="Polar residues" evidence="1">
    <location>
        <begin position="313"/>
        <end position="327"/>
    </location>
</feature>
<feature type="compositionally biased region" description="Acidic residues" evidence="1">
    <location>
        <begin position="226"/>
        <end position="237"/>
    </location>
</feature>
<feature type="region of interest" description="Disordered" evidence="1">
    <location>
        <begin position="1"/>
        <end position="201"/>
    </location>
</feature>
<comment type="caution">
    <text evidence="2">The sequence shown here is derived from an EMBL/GenBank/DDBJ whole genome shotgun (WGS) entry which is preliminary data.</text>
</comment>
<feature type="compositionally biased region" description="Basic and acidic residues" evidence="1">
    <location>
        <begin position="146"/>
        <end position="155"/>
    </location>
</feature>
<dbReference type="AlphaFoldDB" id="A0A0P7WJ64"/>